<dbReference type="PANTHER" id="PTHR16461:SF5">
    <property type="entry name" value="TOLL-INTERACTING PROTEIN"/>
    <property type="match status" value="1"/>
</dbReference>
<dbReference type="RefSeq" id="XP_012182488.1">
    <property type="nucleotide sequence ID" value="XM_012327098.1"/>
</dbReference>
<dbReference type="InParanoid" id="J4GQS9"/>
<dbReference type="EMBL" id="HE797104">
    <property type="protein sequence ID" value="CCM03205.1"/>
    <property type="molecule type" value="Genomic_DNA"/>
</dbReference>
<dbReference type="InterPro" id="IPR003892">
    <property type="entry name" value="CUE"/>
</dbReference>
<dbReference type="AlphaFoldDB" id="J4GQS9"/>
<evidence type="ECO:0000313" key="3">
    <source>
        <dbReference type="EMBL" id="CCM03205.1"/>
    </source>
</evidence>
<proteinExistence type="predicted"/>
<gene>
    <name evidence="3" type="ORF">FIBRA_05329</name>
</gene>
<feature type="compositionally biased region" description="Polar residues" evidence="1">
    <location>
        <begin position="215"/>
        <end position="244"/>
    </location>
</feature>
<sequence>MSGDADVSRTAAQTTHDDGIPGSEPGIIDLMDPGQDEGTPSLPPRLDSQPALHEPESTPQHAIQDEDEHPQVALLRAMFPDFDGAVLLSVLESVDYDQDRAIDALLGMSDPEYVSTQGQAPPPHDVSLDEQLARQLALEDQPEPRHASGQAWPRRNSVPYQPRQSAPSHNQQAQNVTGSERGDFQEFQETIGRMAESGKKTFSSIMSKAKAKINEYNQQYNQRSGQPSSVDNSNNSQWDSTSRPQLDRHTTSQAYAQQYYNYGSSDNLESPSDDTHPPITLNGKQPSVSGRDEVKGYDIEPSK</sequence>
<dbReference type="InterPro" id="IPR009060">
    <property type="entry name" value="UBA-like_sf"/>
</dbReference>
<dbReference type="Gene3D" id="1.10.8.10">
    <property type="entry name" value="DNA helicase RuvA subunit, C-terminal domain"/>
    <property type="match status" value="1"/>
</dbReference>
<feature type="compositionally biased region" description="Polar residues" evidence="1">
    <location>
        <begin position="251"/>
        <end position="270"/>
    </location>
</feature>
<evidence type="ECO:0000256" key="1">
    <source>
        <dbReference type="SAM" id="MobiDB-lite"/>
    </source>
</evidence>
<evidence type="ECO:0000259" key="2">
    <source>
        <dbReference type="PROSITE" id="PS51140"/>
    </source>
</evidence>
<reference evidence="3 4" key="1">
    <citation type="journal article" date="2012" name="Appl. Environ. Microbiol.">
        <title>Short-read sequencing for genomic analysis of the brown rot fungus Fibroporia radiculosa.</title>
        <authorList>
            <person name="Tang J.D."/>
            <person name="Perkins A.D."/>
            <person name="Sonstegard T.S."/>
            <person name="Schroeder S.G."/>
            <person name="Burgess S.C."/>
            <person name="Diehl S.V."/>
        </authorList>
    </citation>
    <scope>NUCLEOTIDE SEQUENCE [LARGE SCALE GENOMIC DNA]</scope>
    <source>
        <strain evidence="3 4">TFFH 294</strain>
    </source>
</reference>
<dbReference type="Pfam" id="PF02845">
    <property type="entry name" value="CUE"/>
    <property type="match status" value="1"/>
</dbReference>
<dbReference type="HOGENOM" id="CLU_918395_0_0_1"/>
<dbReference type="GO" id="GO:0006511">
    <property type="term" value="P:ubiquitin-dependent protein catabolic process"/>
    <property type="evidence" value="ECO:0007669"/>
    <property type="project" value="TreeGrafter"/>
</dbReference>
<dbReference type="SMART" id="SM00546">
    <property type="entry name" value="CUE"/>
    <property type="match status" value="1"/>
</dbReference>
<feature type="region of interest" description="Disordered" evidence="1">
    <location>
        <begin position="138"/>
        <end position="181"/>
    </location>
</feature>
<dbReference type="OrthoDB" id="9942608at2759"/>
<protein>
    <recommendedName>
        <fullName evidence="2">CUE domain-containing protein</fullName>
    </recommendedName>
</protein>
<dbReference type="PROSITE" id="PS51140">
    <property type="entry name" value="CUE"/>
    <property type="match status" value="1"/>
</dbReference>
<feature type="region of interest" description="Disordered" evidence="1">
    <location>
        <begin position="1"/>
        <end position="69"/>
    </location>
</feature>
<organism evidence="3 4">
    <name type="scientific">Fibroporia radiculosa</name>
    <dbReference type="NCBI Taxonomy" id="599839"/>
    <lineage>
        <taxon>Eukaryota</taxon>
        <taxon>Fungi</taxon>
        <taxon>Dikarya</taxon>
        <taxon>Basidiomycota</taxon>
        <taxon>Agaricomycotina</taxon>
        <taxon>Agaricomycetes</taxon>
        <taxon>Polyporales</taxon>
        <taxon>Fibroporiaceae</taxon>
        <taxon>Fibroporia</taxon>
    </lineage>
</organism>
<dbReference type="Proteomes" id="UP000006352">
    <property type="component" value="Unassembled WGS sequence"/>
</dbReference>
<feature type="compositionally biased region" description="Polar residues" evidence="1">
    <location>
        <begin position="158"/>
        <end position="178"/>
    </location>
</feature>
<keyword evidence="4" id="KW-1185">Reference proteome</keyword>
<evidence type="ECO:0000313" key="4">
    <source>
        <dbReference type="Proteomes" id="UP000006352"/>
    </source>
</evidence>
<dbReference type="GO" id="GO:0043130">
    <property type="term" value="F:ubiquitin binding"/>
    <property type="evidence" value="ECO:0007669"/>
    <property type="project" value="InterPro"/>
</dbReference>
<dbReference type="PANTHER" id="PTHR16461">
    <property type="entry name" value="TOLL-INTERACTING PROTEIN"/>
    <property type="match status" value="1"/>
</dbReference>
<feature type="compositionally biased region" description="Basic and acidic residues" evidence="1">
    <location>
        <begin position="290"/>
        <end position="303"/>
    </location>
</feature>
<feature type="domain" description="CUE" evidence="2">
    <location>
        <begin position="67"/>
        <end position="110"/>
    </location>
</feature>
<dbReference type="SUPFAM" id="SSF46934">
    <property type="entry name" value="UBA-like"/>
    <property type="match status" value="1"/>
</dbReference>
<dbReference type="GO" id="GO:0005737">
    <property type="term" value="C:cytoplasm"/>
    <property type="evidence" value="ECO:0007669"/>
    <property type="project" value="TreeGrafter"/>
</dbReference>
<dbReference type="GeneID" id="24098116"/>
<dbReference type="CDD" id="cd14279">
    <property type="entry name" value="CUE"/>
    <property type="match status" value="1"/>
</dbReference>
<dbReference type="GO" id="GO:0031624">
    <property type="term" value="F:ubiquitin conjugating enzyme binding"/>
    <property type="evidence" value="ECO:0007669"/>
    <property type="project" value="TreeGrafter"/>
</dbReference>
<feature type="region of interest" description="Disordered" evidence="1">
    <location>
        <begin position="213"/>
        <end position="303"/>
    </location>
</feature>
<accession>J4GQS9</accession>
<name>J4GQS9_9APHY</name>
<dbReference type="STRING" id="599839.J4GQS9"/>